<evidence type="ECO:0000313" key="3">
    <source>
        <dbReference type="EMBL" id="MER7375523.1"/>
    </source>
</evidence>
<feature type="region of interest" description="Disordered" evidence="1">
    <location>
        <begin position="1"/>
        <end position="21"/>
    </location>
</feature>
<gene>
    <name evidence="3" type="ORF">ABT384_23085</name>
</gene>
<organism evidence="3 4">
    <name type="scientific">Streptomyces lanatus</name>
    <dbReference type="NCBI Taxonomy" id="66900"/>
    <lineage>
        <taxon>Bacteria</taxon>
        <taxon>Bacillati</taxon>
        <taxon>Actinomycetota</taxon>
        <taxon>Actinomycetes</taxon>
        <taxon>Kitasatosporales</taxon>
        <taxon>Streptomycetaceae</taxon>
        <taxon>Streptomyces</taxon>
    </lineage>
</organism>
<evidence type="ECO:0000313" key="4">
    <source>
        <dbReference type="Proteomes" id="UP001486207"/>
    </source>
</evidence>
<evidence type="ECO:0000256" key="1">
    <source>
        <dbReference type="SAM" id="MobiDB-lite"/>
    </source>
</evidence>
<dbReference type="EMBL" id="JBEPFB010000010">
    <property type="protein sequence ID" value="MER7375523.1"/>
    <property type="molecule type" value="Genomic_DNA"/>
</dbReference>
<name>A0ABV1XV86_9ACTN</name>
<comment type="caution">
    <text evidence="3">The sequence shown here is derived from an EMBL/GenBank/DDBJ whole genome shotgun (WGS) entry which is preliminary data.</text>
</comment>
<dbReference type="InterPro" id="IPR007278">
    <property type="entry name" value="DUF397"/>
</dbReference>
<reference evidence="3 4" key="1">
    <citation type="submission" date="2024-06" db="EMBL/GenBank/DDBJ databases">
        <title>The Natural Products Discovery Center: Release of the First 8490 Sequenced Strains for Exploring Actinobacteria Biosynthetic Diversity.</title>
        <authorList>
            <person name="Kalkreuter E."/>
            <person name="Kautsar S.A."/>
            <person name="Yang D."/>
            <person name="Bader C.D."/>
            <person name="Teijaro C.N."/>
            <person name="Fluegel L."/>
            <person name="Davis C.M."/>
            <person name="Simpson J.R."/>
            <person name="Lauterbach L."/>
            <person name="Steele A.D."/>
            <person name="Gui C."/>
            <person name="Meng S."/>
            <person name="Li G."/>
            <person name="Viehrig K."/>
            <person name="Ye F."/>
            <person name="Su P."/>
            <person name="Kiefer A.F."/>
            <person name="Nichols A."/>
            <person name="Cepeda A.J."/>
            <person name="Yan W."/>
            <person name="Fan B."/>
            <person name="Jiang Y."/>
            <person name="Adhikari A."/>
            <person name="Zheng C.-J."/>
            <person name="Schuster L."/>
            <person name="Cowan T.M."/>
            <person name="Smanski M.J."/>
            <person name="Chevrette M.G."/>
            <person name="De Carvalho L.P.S."/>
            <person name="Shen B."/>
        </authorList>
    </citation>
    <scope>NUCLEOTIDE SEQUENCE [LARGE SCALE GENOMIC DNA]</scope>
    <source>
        <strain evidence="3 4">NPDC000155</strain>
    </source>
</reference>
<proteinExistence type="predicted"/>
<protein>
    <submittedName>
        <fullName evidence="3">DUF397 domain-containing protein</fullName>
    </submittedName>
</protein>
<dbReference type="Proteomes" id="UP001486207">
    <property type="component" value="Unassembled WGS sequence"/>
</dbReference>
<sequence>MDTLDNWRKSSYSGGGDGNSCVEVSDRRTHIAIRDSKTPTRATLTFPTGAFTHFIAALQATSHISDSRESDRW</sequence>
<evidence type="ECO:0000259" key="2">
    <source>
        <dbReference type="Pfam" id="PF04149"/>
    </source>
</evidence>
<feature type="domain" description="DUF397" evidence="2">
    <location>
        <begin position="6"/>
        <end position="58"/>
    </location>
</feature>
<dbReference type="Pfam" id="PF04149">
    <property type="entry name" value="DUF397"/>
    <property type="match status" value="1"/>
</dbReference>
<dbReference type="RefSeq" id="WP_190072379.1">
    <property type="nucleotide sequence ID" value="NZ_BNBM01000010.1"/>
</dbReference>
<keyword evidence="4" id="KW-1185">Reference proteome</keyword>
<accession>A0ABV1XV86</accession>